<dbReference type="CDD" id="cd16424">
    <property type="entry name" value="VirB8"/>
    <property type="match status" value="1"/>
</dbReference>
<dbReference type="PIRSF" id="PIRSF003299">
    <property type="entry name" value="VirB8_PtlE"/>
    <property type="match status" value="1"/>
</dbReference>
<evidence type="ECO:0000259" key="6">
    <source>
        <dbReference type="Pfam" id="PF04335"/>
    </source>
</evidence>
<organism evidence="7">
    <name type="scientific">hydrothermal vent metagenome</name>
    <dbReference type="NCBI Taxonomy" id="652676"/>
    <lineage>
        <taxon>unclassified sequences</taxon>
        <taxon>metagenomes</taxon>
        <taxon>ecological metagenomes</taxon>
    </lineage>
</organism>
<feature type="domain" description="Bacterial virulence protein VirB8" evidence="6">
    <location>
        <begin position="29"/>
        <end position="230"/>
    </location>
</feature>
<dbReference type="InterPro" id="IPR032710">
    <property type="entry name" value="NTF2-like_dom_sf"/>
</dbReference>
<evidence type="ECO:0000313" key="7">
    <source>
        <dbReference type="EMBL" id="VAW00405.1"/>
    </source>
</evidence>
<dbReference type="AlphaFoldDB" id="A0A3B0S2D5"/>
<evidence type="ECO:0000256" key="5">
    <source>
        <dbReference type="SAM" id="Phobius"/>
    </source>
</evidence>
<dbReference type="GO" id="GO:0030255">
    <property type="term" value="P:protein secretion by the type IV secretion system"/>
    <property type="evidence" value="ECO:0007669"/>
    <property type="project" value="InterPro"/>
</dbReference>
<dbReference type="GO" id="GO:0016020">
    <property type="term" value="C:membrane"/>
    <property type="evidence" value="ECO:0007669"/>
    <property type="project" value="UniProtKB-SubCell"/>
</dbReference>
<gene>
    <name evidence="7" type="ORF">MNBD_ALPHA06-1737</name>
</gene>
<sequence length="232" mass="26559">MDITNNKVNEMEQQTQNQAEADYFNMSKAWDEELYGSMQRSRLLAWVMAGGSLVVALIAVIAVVVLTPLKQTQPYVIMVDKTNGFLQEIQKLDREAVLSENEAIIQAELVRYVVARETFDSTDMRKRLNKIRLTSDAPIYRRYNVRLAEQVKQFNTQSKRKVNIKSVSMDAAGDAAFIRFSTDQLDDNQVQTDHWIATIGYKFVDLKIPAAERFINPLGFIVVSYRVDPENI</sequence>
<accession>A0A3B0S2D5</accession>
<evidence type="ECO:0000256" key="4">
    <source>
        <dbReference type="ARBA" id="ARBA00023136"/>
    </source>
</evidence>
<keyword evidence="3 5" id="KW-1133">Transmembrane helix</keyword>
<name>A0A3B0S2D5_9ZZZZ</name>
<dbReference type="SUPFAM" id="SSF54427">
    <property type="entry name" value="NTF2-like"/>
    <property type="match status" value="1"/>
</dbReference>
<dbReference type="Pfam" id="PF04335">
    <property type="entry name" value="VirB8"/>
    <property type="match status" value="1"/>
</dbReference>
<dbReference type="Gene3D" id="3.10.450.230">
    <property type="entry name" value="VirB8 protein"/>
    <property type="match status" value="1"/>
</dbReference>
<dbReference type="InterPro" id="IPR026264">
    <property type="entry name" value="VirB8/PtlE"/>
</dbReference>
<comment type="subcellular location">
    <subcellularLocation>
        <location evidence="1">Membrane</location>
        <topology evidence="1">Single-pass membrane protein</topology>
    </subcellularLocation>
</comment>
<evidence type="ECO:0000256" key="3">
    <source>
        <dbReference type="ARBA" id="ARBA00022989"/>
    </source>
</evidence>
<proteinExistence type="predicted"/>
<evidence type="ECO:0000256" key="1">
    <source>
        <dbReference type="ARBA" id="ARBA00004167"/>
    </source>
</evidence>
<evidence type="ECO:0000256" key="2">
    <source>
        <dbReference type="ARBA" id="ARBA00022692"/>
    </source>
</evidence>
<feature type="transmembrane region" description="Helical" evidence="5">
    <location>
        <begin position="43"/>
        <end position="66"/>
    </location>
</feature>
<protein>
    <recommendedName>
        <fullName evidence="6">Bacterial virulence protein VirB8 domain-containing protein</fullName>
    </recommendedName>
</protein>
<reference evidence="7" key="1">
    <citation type="submission" date="2018-06" db="EMBL/GenBank/DDBJ databases">
        <authorList>
            <person name="Zhirakovskaya E."/>
        </authorList>
    </citation>
    <scope>NUCLEOTIDE SEQUENCE</scope>
</reference>
<keyword evidence="4 5" id="KW-0472">Membrane</keyword>
<keyword evidence="2 5" id="KW-0812">Transmembrane</keyword>
<dbReference type="InterPro" id="IPR007430">
    <property type="entry name" value="VirB8"/>
</dbReference>
<dbReference type="EMBL" id="UOEE01000294">
    <property type="protein sequence ID" value="VAW00405.1"/>
    <property type="molecule type" value="Genomic_DNA"/>
</dbReference>